<reference evidence="4" key="1">
    <citation type="submission" date="2022-11" db="UniProtKB">
        <authorList>
            <consortium name="WormBaseParasite"/>
        </authorList>
    </citation>
    <scope>IDENTIFICATION</scope>
</reference>
<dbReference type="SUPFAM" id="SSF55048">
    <property type="entry name" value="Probable ACP-binding domain of malonyl-CoA ACP transacylase"/>
    <property type="match status" value="1"/>
</dbReference>
<name>A0A914VXK6_9BILA</name>
<dbReference type="PANTHER" id="PTHR47170:SF2">
    <property type="entry name" value="MALONYL-COA:ACP TRANSACYLASE (MAT) DOMAIN-CONTAINING PROTEIN"/>
    <property type="match status" value="1"/>
</dbReference>
<dbReference type="Gene3D" id="3.30.70.250">
    <property type="entry name" value="Malonyl-CoA ACP transacylase, ACP-binding"/>
    <property type="match status" value="1"/>
</dbReference>
<evidence type="ECO:0000259" key="2">
    <source>
        <dbReference type="SMART" id="SM00827"/>
    </source>
</evidence>
<dbReference type="WBParaSite" id="PSAMB.scaffold259size60637.g3910.t1">
    <property type="protein sequence ID" value="PSAMB.scaffold259size60637.g3910.t1"/>
    <property type="gene ID" value="PSAMB.scaffold259size60637.g3910"/>
</dbReference>
<feature type="domain" description="Malonyl-CoA:ACP transacylase (MAT)" evidence="2">
    <location>
        <begin position="98"/>
        <end position="401"/>
    </location>
</feature>
<dbReference type="InterPro" id="IPR014043">
    <property type="entry name" value="Acyl_transferase_dom"/>
</dbReference>
<dbReference type="Gene3D" id="3.40.366.10">
    <property type="entry name" value="Malonyl-Coenzyme A Acyl Carrier Protein, domain 2"/>
    <property type="match status" value="1"/>
</dbReference>
<dbReference type="SUPFAM" id="SSF52151">
    <property type="entry name" value="FabD/lysophospholipase-like"/>
    <property type="match status" value="1"/>
</dbReference>
<dbReference type="Proteomes" id="UP000887566">
    <property type="component" value="Unplaced"/>
</dbReference>
<feature type="region of interest" description="Disordered" evidence="1">
    <location>
        <begin position="51"/>
        <end position="82"/>
    </location>
</feature>
<evidence type="ECO:0000256" key="1">
    <source>
        <dbReference type="SAM" id="MobiDB-lite"/>
    </source>
</evidence>
<dbReference type="InterPro" id="IPR052760">
    <property type="entry name" value="Mitochondrial_malonyltrans"/>
</dbReference>
<dbReference type="AlphaFoldDB" id="A0A914VXK6"/>
<dbReference type="InterPro" id="IPR016036">
    <property type="entry name" value="Malonyl_transacylase_ACP-bd"/>
</dbReference>
<sequence>MRLLPATVARILPVRHVRKLVQKPVGWLDEGCGYQDVQTVLTDPWPSGPYPHKDMGRIFSENQQPGGKTLNEKKSKKNDSTDKLDFSHIPLEQQSVFLFPGQGAQFVGMGKQLLDCDAARHTFDAANHILGYDLLKLCLEGPKESLDRTIHCQPAVFVASLAAAEKLKQDRPEVIKNAVSTAGFSVGEYAALVFANSLSFDQALRLVQVRAEAMQRCSETIPSGMVSVRITAKSQLGEAITHAKRVASESLADGNVPVCGVANYLYSGMQVIGGDEAVLKVLEEIAKEYDVEVVKRLPVSGAFHTQRMRNAVEPMAAALESADFKLPTIDVYSNVTGQIYERNISKMKRRLLDQIHQPVKWEQIQQLLLRKHVDSQFPRYFELGPGKQLGTMFYYVSKKAYKALTNVPV</sequence>
<keyword evidence="3" id="KW-1185">Reference proteome</keyword>
<dbReference type="InterPro" id="IPR016035">
    <property type="entry name" value="Acyl_Trfase/lysoPLipase"/>
</dbReference>
<proteinExistence type="predicted"/>
<dbReference type="GO" id="GO:0016740">
    <property type="term" value="F:transferase activity"/>
    <property type="evidence" value="ECO:0007669"/>
    <property type="project" value="InterPro"/>
</dbReference>
<feature type="compositionally biased region" description="Basic and acidic residues" evidence="1">
    <location>
        <begin position="70"/>
        <end position="82"/>
    </location>
</feature>
<dbReference type="Pfam" id="PF00698">
    <property type="entry name" value="Acyl_transf_1"/>
    <property type="match status" value="1"/>
</dbReference>
<evidence type="ECO:0000313" key="3">
    <source>
        <dbReference type="Proteomes" id="UP000887566"/>
    </source>
</evidence>
<protein>
    <submittedName>
        <fullName evidence="4">Malonyl-CoA:ACP transacylase (MAT) domain-containing protein</fullName>
    </submittedName>
</protein>
<accession>A0A914VXK6</accession>
<dbReference type="PANTHER" id="PTHR47170">
    <property type="entry name" value="MALONYL-COA ACP TRANSACYLASE, ACP-BINDING"/>
    <property type="match status" value="1"/>
</dbReference>
<evidence type="ECO:0000313" key="4">
    <source>
        <dbReference type="WBParaSite" id="PSAMB.scaffold259size60637.g3910.t1"/>
    </source>
</evidence>
<dbReference type="InterPro" id="IPR001227">
    <property type="entry name" value="Ac_transferase_dom_sf"/>
</dbReference>
<organism evidence="3 4">
    <name type="scientific">Plectus sambesii</name>
    <dbReference type="NCBI Taxonomy" id="2011161"/>
    <lineage>
        <taxon>Eukaryota</taxon>
        <taxon>Metazoa</taxon>
        <taxon>Ecdysozoa</taxon>
        <taxon>Nematoda</taxon>
        <taxon>Chromadorea</taxon>
        <taxon>Plectida</taxon>
        <taxon>Plectina</taxon>
        <taxon>Plectoidea</taxon>
        <taxon>Plectidae</taxon>
        <taxon>Plectus</taxon>
    </lineage>
</organism>
<dbReference type="SMART" id="SM00827">
    <property type="entry name" value="PKS_AT"/>
    <property type="match status" value="1"/>
</dbReference>